<dbReference type="Proteomes" id="UP000000267">
    <property type="component" value="Unassembled WGS sequence"/>
</dbReference>
<dbReference type="Pfam" id="PF01585">
    <property type="entry name" value="G-patch"/>
    <property type="match status" value="1"/>
</dbReference>
<dbReference type="GO" id="GO:0071008">
    <property type="term" value="C:U2-type post-mRNA release spliceosomal complex"/>
    <property type="evidence" value="ECO:0007669"/>
    <property type="project" value="TreeGrafter"/>
</dbReference>
<keyword evidence="4" id="KW-1185">Reference proteome</keyword>
<dbReference type="STRING" id="436907.A7TM39"/>
<evidence type="ECO:0000313" key="3">
    <source>
        <dbReference type="EMBL" id="EDO16681.1"/>
    </source>
</evidence>
<dbReference type="AlphaFoldDB" id="A7TM39"/>
<gene>
    <name evidence="3" type="ORF">Kpol_1052p28</name>
</gene>
<reference evidence="3 4" key="1">
    <citation type="journal article" date="2007" name="Proc. Natl. Acad. Sci. U.S.A.">
        <title>Independent sorting-out of thousands of duplicated gene pairs in two yeast species descended from a whole-genome duplication.</title>
        <authorList>
            <person name="Scannell D.R."/>
            <person name="Frank A.C."/>
            <person name="Conant G.C."/>
            <person name="Byrne K.P."/>
            <person name="Woolfit M."/>
            <person name="Wolfe K.H."/>
        </authorList>
    </citation>
    <scope>NUCLEOTIDE SEQUENCE [LARGE SCALE GENOMIC DNA]</scope>
    <source>
        <strain evidence="4">ATCC 22028 / DSM 70294 / BCRC 21397 / CBS 2163 / NBRC 10782 / NRRL Y-8283 / UCD 57-17</strain>
    </source>
</reference>
<protein>
    <recommendedName>
        <fullName evidence="2">G-patch domain-containing protein</fullName>
    </recommendedName>
</protein>
<feature type="domain" description="G-patch" evidence="2">
    <location>
        <begin position="60"/>
        <end position="107"/>
    </location>
</feature>
<dbReference type="PROSITE" id="PS50174">
    <property type="entry name" value="G_PATCH"/>
    <property type="match status" value="1"/>
</dbReference>
<dbReference type="PhylomeDB" id="A7TM39"/>
<dbReference type="FunCoup" id="A7TM39">
    <property type="interactions" value="932"/>
</dbReference>
<sequence length="695" mass="80466">MNFVKSSSLNGDFFGGELTRKRKNANSDDDIDGNERPSQKVHSMLNMNAKSSHDSVLTQRYGIGAKLLANMGYVEGQGLGSKGQGISAPVQAHQRPSGRVGLGLLSMVNDDEYSEESSDEEENISADVQAEKSFTGIRFNAPKIEEDTNKTRKNEIQVIDILRNLKLDEYSKIDSSFIQDMQDHFREGNIKDTTELQIEKLKELDSHHNSASARLKRLNSELGTINGDLDRVKSIQENAKEINKIDITELTNLILMLPDIKTQDELISTIIKERYMGCNEWDPLEIDNFILVEIKKVVEVLSFEMETNEKELNLTQTALYKIIFPELSKYFTGFELVDDKFNTVLSLILDYEGILEFIGCMDYIKGKFIYPTIISNLESLEFDLTDQFLLFISSIEKMSFLYDEKFNDKLHIIFQYKFSEFCEKFAFIQKETVKDDVIVSLRRILGIDEIYSISHKKLLPQVLQLWDEEFDLQFELEDPDFIDSKRGSFHFIKTIRKLKRLLSSNDYSLIMYAIFNEINKIIYQWKIYALEEDQKKTLWWFNWILNECFVDSDVIDTELNEIRKTTMFLSDMDCEHINPIHDEQFSLRNKLIDGNSNIKVEDYNVSSIPMRNVTSTLKEVLEDYCEQKGYSITKVQNSFARIGYGHDYQYGGSPVPIYNISKGSGQKQIALKDDILWVKTGQDNFEPIFVWELEV</sequence>
<evidence type="ECO:0000259" key="2">
    <source>
        <dbReference type="PROSITE" id="PS50174"/>
    </source>
</evidence>
<dbReference type="OMA" id="NKILYQW"/>
<dbReference type="InParanoid" id="A7TM39"/>
<dbReference type="OrthoDB" id="4822at2759"/>
<proteinExistence type="predicted"/>
<feature type="region of interest" description="Disordered" evidence="1">
    <location>
        <begin position="15"/>
        <end position="39"/>
    </location>
</feature>
<dbReference type="SMART" id="SM00443">
    <property type="entry name" value="G_patch"/>
    <property type="match status" value="1"/>
</dbReference>
<evidence type="ECO:0000313" key="4">
    <source>
        <dbReference type="Proteomes" id="UP000000267"/>
    </source>
</evidence>
<name>A7TM39_VANPO</name>
<dbReference type="KEGG" id="vpo:Kpol_1052p28"/>
<dbReference type="PANTHER" id="PTHR23329">
    <property type="entry name" value="TUFTELIN-INTERACTING PROTEIN 11-RELATED"/>
    <property type="match status" value="1"/>
</dbReference>
<dbReference type="GO" id="GO:0003676">
    <property type="term" value="F:nucleic acid binding"/>
    <property type="evidence" value="ECO:0007669"/>
    <property type="project" value="InterPro"/>
</dbReference>
<dbReference type="InterPro" id="IPR000467">
    <property type="entry name" value="G_patch_dom"/>
</dbReference>
<dbReference type="eggNOG" id="KOG2184">
    <property type="taxonomic scope" value="Eukaryota"/>
</dbReference>
<dbReference type="InterPro" id="IPR045211">
    <property type="entry name" value="TFP11/STIP/Ntr1"/>
</dbReference>
<accession>A7TM39</accession>
<organism evidence="4">
    <name type="scientific">Vanderwaltozyma polyspora (strain ATCC 22028 / DSM 70294 / BCRC 21397 / CBS 2163 / NBRC 10782 / NRRL Y-8283 / UCD 57-17)</name>
    <name type="common">Kluyveromyces polysporus</name>
    <dbReference type="NCBI Taxonomy" id="436907"/>
    <lineage>
        <taxon>Eukaryota</taxon>
        <taxon>Fungi</taxon>
        <taxon>Dikarya</taxon>
        <taxon>Ascomycota</taxon>
        <taxon>Saccharomycotina</taxon>
        <taxon>Saccharomycetes</taxon>
        <taxon>Saccharomycetales</taxon>
        <taxon>Saccharomycetaceae</taxon>
        <taxon>Vanderwaltozyma</taxon>
    </lineage>
</organism>
<dbReference type="RefSeq" id="XP_001644539.1">
    <property type="nucleotide sequence ID" value="XM_001644489.1"/>
</dbReference>
<dbReference type="GO" id="GO:0000390">
    <property type="term" value="P:spliceosomal complex disassembly"/>
    <property type="evidence" value="ECO:0007669"/>
    <property type="project" value="InterPro"/>
</dbReference>
<dbReference type="PANTHER" id="PTHR23329:SF1">
    <property type="entry name" value="TUFTELIN-INTERACTING PROTEIN 11"/>
    <property type="match status" value="1"/>
</dbReference>
<dbReference type="HOGENOM" id="CLU_434104_0_0_1"/>
<dbReference type="GeneID" id="5544837"/>
<evidence type="ECO:0000256" key="1">
    <source>
        <dbReference type="SAM" id="MobiDB-lite"/>
    </source>
</evidence>
<dbReference type="EMBL" id="DS480419">
    <property type="protein sequence ID" value="EDO16681.1"/>
    <property type="molecule type" value="Genomic_DNA"/>
</dbReference>